<dbReference type="InterPro" id="IPR007175">
    <property type="entry name" value="Rpr2/Snm1/Rpp21"/>
</dbReference>
<reference evidence="1 2" key="1">
    <citation type="submission" date="2016-10" db="EMBL/GenBank/DDBJ databases">
        <title>The genome of Paramicrosporidium saccamoebae is the missing link in understanding Cryptomycota and Microsporidia evolution.</title>
        <authorList>
            <person name="Quandt C.A."/>
            <person name="Beaudet D."/>
            <person name="Corsaro D."/>
            <person name="Michel R."/>
            <person name="Corradi N."/>
            <person name="James T."/>
        </authorList>
    </citation>
    <scope>NUCLEOTIDE SEQUENCE [LARGE SCALE GENOMIC DNA]</scope>
    <source>
        <strain evidence="1 2">KSL3</strain>
    </source>
</reference>
<name>A0A2H9TKB8_9FUNG</name>
<sequence>MEEWEGQLAQLWKCTNEAFFVSPALSQSYCRRMMRIVTDNELQLGNAFYWNACSHCGMLWFPGISVDTQLLPCKELRDFAKKNECIFMSQAMRLDDCPRRKDCINLDFIVYDCRACGIKSVFDGHPYKCKKMTRPVSVPNAPAAPVSQGDKRKLAQLQKMLQRSKPETKPTALDAFLNGLDPKLTKK</sequence>
<dbReference type="EMBL" id="MTSL01000137">
    <property type="protein sequence ID" value="PJF18193.1"/>
    <property type="molecule type" value="Genomic_DNA"/>
</dbReference>
<keyword evidence="2" id="KW-1185">Reference proteome</keyword>
<organism evidence="1 2">
    <name type="scientific">Paramicrosporidium saccamoebae</name>
    <dbReference type="NCBI Taxonomy" id="1246581"/>
    <lineage>
        <taxon>Eukaryota</taxon>
        <taxon>Fungi</taxon>
        <taxon>Fungi incertae sedis</taxon>
        <taxon>Cryptomycota</taxon>
        <taxon>Cryptomycota incertae sedis</taxon>
        <taxon>Paramicrosporidium</taxon>
    </lineage>
</organism>
<accession>A0A2H9TKB8</accession>
<proteinExistence type="predicted"/>
<gene>
    <name evidence="1" type="ORF">PSACC_02007</name>
</gene>
<dbReference type="Proteomes" id="UP000240830">
    <property type="component" value="Unassembled WGS sequence"/>
</dbReference>
<dbReference type="Pfam" id="PF04032">
    <property type="entry name" value="Rpr2"/>
    <property type="match status" value="1"/>
</dbReference>
<evidence type="ECO:0000313" key="1">
    <source>
        <dbReference type="EMBL" id="PJF18193.1"/>
    </source>
</evidence>
<evidence type="ECO:0000313" key="2">
    <source>
        <dbReference type="Proteomes" id="UP000240830"/>
    </source>
</evidence>
<comment type="caution">
    <text evidence="1">The sequence shown here is derived from an EMBL/GenBank/DDBJ whole genome shotgun (WGS) entry which is preliminary data.</text>
</comment>
<dbReference type="AlphaFoldDB" id="A0A2H9TKB8"/>
<dbReference type="GO" id="GO:0006396">
    <property type="term" value="P:RNA processing"/>
    <property type="evidence" value="ECO:0007669"/>
    <property type="project" value="InterPro"/>
</dbReference>
<protein>
    <submittedName>
        <fullName evidence="1">Uncharacterized protein</fullName>
    </submittedName>
</protein>